<evidence type="ECO:0000256" key="1">
    <source>
        <dbReference type="SAM" id="Phobius"/>
    </source>
</evidence>
<proteinExistence type="predicted"/>
<sequence length="358" mass="38926">MQAFNRATNFSVEGCYFIDNSTGRKETLSEVLVKLKNEAASGVSYDSIDRSTSPSATLPADLASDITAPGPNNNDFVYFVHSTSPANVREYGESAAKQCKDRGMLLASVFLRRLLTVFPAETKRRLVPTMAYQLAVSPRAPEALKIEILGALHLEPDLPERNLADQFDKLIVRPLVHVRDLLDPACPPLFLLDSVQNTTWDTAGAVVHELVHAVSELHRQGVDARAVITGVGYSPIIKAFQDSAKDDAATRIHALPMTAPASLASRARAFVFPALSWKYGLSEFAQRGVEVASLIGVVTGLPYLTSLLALLLLPTPFNVLAAMILPLVMVLGMTTALSIGISVVAYREMARMIWPREI</sequence>
<evidence type="ECO:0000313" key="2">
    <source>
        <dbReference type="EMBL" id="KJA15323.1"/>
    </source>
</evidence>
<dbReference type="EMBL" id="KN817648">
    <property type="protein sequence ID" value="KJA15323.1"/>
    <property type="molecule type" value="Genomic_DNA"/>
</dbReference>
<accession>A0A0D2LWT4</accession>
<feature type="transmembrane region" description="Helical" evidence="1">
    <location>
        <begin position="319"/>
        <end position="346"/>
    </location>
</feature>
<evidence type="ECO:0000313" key="3">
    <source>
        <dbReference type="Proteomes" id="UP000054270"/>
    </source>
</evidence>
<keyword evidence="1" id="KW-0472">Membrane</keyword>
<dbReference type="Proteomes" id="UP000054270">
    <property type="component" value="Unassembled WGS sequence"/>
</dbReference>
<gene>
    <name evidence="2" type="ORF">HYPSUDRAFT_194404</name>
</gene>
<organism evidence="2 3">
    <name type="scientific">Hypholoma sublateritium (strain FD-334 SS-4)</name>
    <dbReference type="NCBI Taxonomy" id="945553"/>
    <lineage>
        <taxon>Eukaryota</taxon>
        <taxon>Fungi</taxon>
        <taxon>Dikarya</taxon>
        <taxon>Basidiomycota</taxon>
        <taxon>Agaricomycotina</taxon>
        <taxon>Agaricomycetes</taxon>
        <taxon>Agaricomycetidae</taxon>
        <taxon>Agaricales</taxon>
        <taxon>Agaricineae</taxon>
        <taxon>Strophariaceae</taxon>
        <taxon>Hypholoma</taxon>
    </lineage>
</organism>
<reference evidence="3" key="1">
    <citation type="submission" date="2014-04" db="EMBL/GenBank/DDBJ databases">
        <title>Evolutionary Origins and Diversification of the Mycorrhizal Mutualists.</title>
        <authorList>
            <consortium name="DOE Joint Genome Institute"/>
            <consortium name="Mycorrhizal Genomics Consortium"/>
            <person name="Kohler A."/>
            <person name="Kuo A."/>
            <person name="Nagy L.G."/>
            <person name="Floudas D."/>
            <person name="Copeland A."/>
            <person name="Barry K.W."/>
            <person name="Cichocki N."/>
            <person name="Veneault-Fourrey C."/>
            <person name="LaButti K."/>
            <person name="Lindquist E.A."/>
            <person name="Lipzen A."/>
            <person name="Lundell T."/>
            <person name="Morin E."/>
            <person name="Murat C."/>
            <person name="Riley R."/>
            <person name="Ohm R."/>
            <person name="Sun H."/>
            <person name="Tunlid A."/>
            <person name="Henrissat B."/>
            <person name="Grigoriev I.V."/>
            <person name="Hibbett D.S."/>
            <person name="Martin F."/>
        </authorList>
    </citation>
    <scope>NUCLEOTIDE SEQUENCE [LARGE SCALE GENOMIC DNA]</scope>
    <source>
        <strain evidence="3">FD-334 SS-4</strain>
    </source>
</reference>
<keyword evidence="1" id="KW-1133">Transmembrane helix</keyword>
<keyword evidence="1" id="KW-0812">Transmembrane</keyword>
<name>A0A0D2LWT4_HYPSF</name>
<protein>
    <submittedName>
        <fullName evidence="2">Uncharacterized protein</fullName>
    </submittedName>
</protein>
<dbReference type="OrthoDB" id="2976657at2759"/>
<feature type="transmembrane region" description="Helical" evidence="1">
    <location>
        <begin position="291"/>
        <end position="313"/>
    </location>
</feature>
<dbReference type="OMA" id="VKSHETT"/>
<dbReference type="AlphaFoldDB" id="A0A0D2LWT4"/>
<keyword evidence="3" id="KW-1185">Reference proteome</keyword>